<evidence type="ECO:0000256" key="4">
    <source>
        <dbReference type="ARBA" id="ARBA00022670"/>
    </source>
</evidence>
<dbReference type="PANTHER" id="PTHR24006">
    <property type="entry name" value="UBIQUITIN CARBOXYL-TERMINAL HYDROLASE"/>
    <property type="match status" value="1"/>
</dbReference>
<dbReference type="PROSITE" id="PS00973">
    <property type="entry name" value="USP_2"/>
    <property type="match status" value="1"/>
</dbReference>
<dbReference type="InterPro" id="IPR036390">
    <property type="entry name" value="WH_DNA-bd_sf"/>
</dbReference>
<feature type="region of interest" description="Disordered" evidence="10">
    <location>
        <begin position="1644"/>
        <end position="1694"/>
    </location>
</feature>
<feature type="region of interest" description="Disordered" evidence="10">
    <location>
        <begin position="962"/>
        <end position="1015"/>
    </location>
</feature>
<dbReference type="InterPro" id="IPR050164">
    <property type="entry name" value="Peptidase_C19"/>
</dbReference>
<feature type="domain" description="Fork-head" evidence="11">
    <location>
        <begin position="1418"/>
        <end position="1478"/>
    </location>
</feature>
<comment type="similarity">
    <text evidence="2">Belongs to the peptidase C19 family.</text>
</comment>
<organism evidence="13 14">
    <name type="scientific">Marasmiellus scandens</name>
    <dbReference type="NCBI Taxonomy" id="2682957"/>
    <lineage>
        <taxon>Eukaryota</taxon>
        <taxon>Fungi</taxon>
        <taxon>Dikarya</taxon>
        <taxon>Basidiomycota</taxon>
        <taxon>Agaricomycotina</taxon>
        <taxon>Agaricomycetes</taxon>
        <taxon>Agaricomycetidae</taxon>
        <taxon>Agaricales</taxon>
        <taxon>Marasmiineae</taxon>
        <taxon>Omphalotaceae</taxon>
        <taxon>Marasmiellus</taxon>
    </lineage>
</organism>
<dbReference type="SUPFAM" id="SSF54001">
    <property type="entry name" value="Cysteine proteinases"/>
    <property type="match status" value="1"/>
</dbReference>
<feature type="compositionally biased region" description="Basic and acidic residues" evidence="10">
    <location>
        <begin position="136"/>
        <end position="148"/>
    </location>
</feature>
<dbReference type="PROSITE" id="PS50235">
    <property type="entry name" value="USP_3"/>
    <property type="match status" value="1"/>
</dbReference>
<dbReference type="PANTHER" id="PTHR24006:SF758">
    <property type="entry name" value="UBIQUITIN CARBOXYL-TERMINAL HYDROLASE 36"/>
    <property type="match status" value="1"/>
</dbReference>
<name>A0ABR1JG98_9AGAR</name>
<feature type="domain" description="USP" evidence="12">
    <location>
        <begin position="191"/>
        <end position="496"/>
    </location>
</feature>
<dbReference type="InterPro" id="IPR001766">
    <property type="entry name" value="Fork_head_dom"/>
</dbReference>
<feature type="compositionally biased region" description="Low complexity" evidence="10">
    <location>
        <begin position="641"/>
        <end position="654"/>
    </location>
</feature>
<dbReference type="InterPro" id="IPR001394">
    <property type="entry name" value="Peptidase_C19_UCH"/>
</dbReference>
<evidence type="ECO:0000256" key="1">
    <source>
        <dbReference type="ARBA" id="ARBA00000707"/>
    </source>
</evidence>
<dbReference type="Pfam" id="PF00443">
    <property type="entry name" value="UCH"/>
    <property type="match status" value="1"/>
</dbReference>
<evidence type="ECO:0000313" key="14">
    <source>
        <dbReference type="Proteomes" id="UP001498398"/>
    </source>
</evidence>
<feature type="compositionally biased region" description="Acidic residues" evidence="10">
    <location>
        <begin position="1644"/>
        <end position="1690"/>
    </location>
</feature>
<dbReference type="Gene3D" id="1.10.10.10">
    <property type="entry name" value="Winged helix-like DNA-binding domain superfamily/Winged helix DNA-binding domain"/>
    <property type="match status" value="2"/>
</dbReference>
<dbReference type="EC" id="3.4.19.12" evidence="3"/>
<feature type="compositionally biased region" description="Acidic residues" evidence="10">
    <location>
        <begin position="1710"/>
        <end position="1731"/>
    </location>
</feature>
<gene>
    <name evidence="13" type="primary">USP42</name>
    <name evidence="13" type="ORF">VKT23_008736</name>
</gene>
<dbReference type="InterPro" id="IPR036388">
    <property type="entry name" value="WH-like_DNA-bd_sf"/>
</dbReference>
<feature type="region of interest" description="Disordered" evidence="10">
    <location>
        <begin position="1"/>
        <end position="48"/>
    </location>
</feature>
<dbReference type="SUPFAM" id="SSF46785">
    <property type="entry name" value="Winged helix' DNA-binding domain"/>
    <property type="match status" value="1"/>
</dbReference>
<keyword evidence="8 9" id="KW-0238">DNA-binding</keyword>
<feature type="compositionally biased region" description="Acidic residues" evidence="10">
    <location>
        <begin position="995"/>
        <end position="1007"/>
    </location>
</feature>
<evidence type="ECO:0000259" key="11">
    <source>
        <dbReference type="PROSITE" id="PS50039"/>
    </source>
</evidence>
<proteinExistence type="inferred from homology"/>
<keyword evidence="9" id="KW-0539">Nucleus</keyword>
<feature type="DNA-binding region" description="Fork-head" evidence="9">
    <location>
        <begin position="1418"/>
        <end position="1478"/>
    </location>
</feature>
<dbReference type="Proteomes" id="UP001498398">
    <property type="component" value="Unassembled WGS sequence"/>
</dbReference>
<dbReference type="GO" id="GO:0004843">
    <property type="term" value="F:cysteine-type deubiquitinase activity"/>
    <property type="evidence" value="ECO:0007669"/>
    <property type="project" value="UniProtKB-EC"/>
</dbReference>
<sequence>MDAEEAIPGSQGEESWLHPENPTTPSRRKTSEEIVPESDDEDIDNLALSPPVLPATVLKVRSPLPQLPTTCQMEPFVEILISPFSTPSWSTRVATPASTRVSSPVSSPSPDAAPLNDILPLFTLSRDGSTMPGSDASRRRGFPEDHSVAENSQTQSNQENNDLQLALALALAQEDLQVEDPADVLRRNVGAGLINPDKHCYFNSVLQVLFRLPCVAKVWEDHRGNCKSDGFCIPCALDRTRARVLSNPMPYLPDLVTNNIEKFGPVTERVIRYTEFGPVTELVPLFSRSIMSDAGEFLEYTMEYITSICGSSGLSARTQAIRQCCNPGCTHTWTSPGSDSYQSCVQLRIKDAGIVSSLEEALNLSSKFDDPVSVATSCICGDYSFVEATRLKAASDVLVFQLPIFDYLAGAGGGFKLHVDITYPIQLRVCPPFASSDLGTYALQGVVAHVGPDLNMGHFYSTVKVGNRWWCLDDSSVSQVHAPPTSGAYLLFYRRVSHTTPETLSSLSTTLNSSLSSTTLISSSSSTILNSSSSLTTLISPSDKSLSASTLITNNGVLPAKTNTLVQPKENNKQFNYHSDSDFDSEGYAAPSVEPKKRLVHPRNSKNPVSTSAIDARPAPLVKTKKHGPPKKSKVCKAVPSASETSSETQTDSDFGPSSKLVSISAMDASSIIPVKRKVCISTLLLLSKLIGVVAAQADTVLKSIPAKRTKTDVRLERIINLMKAAPKQRLTVPQIAEKTSKDLDKLSKKTIRSIINQSTRFRQLPIKEKNAYLYALTDVLDTGIQAKKGFIEVDADNVERKCDMNMKEDTMQQTKTTFLTKMDAKMDPSLSTQLPSSTNSSVSASSGDSEIARIRKAMDQTPGKRLTISQIITKLKPAGLQEDETKRFENSIKRIVWKNFKQTQQKVGRNPLWTLPELEVEVTPSLRNLICGVLKAKPNRVFSSFDICEAIAQENATYDINDPTFRRTRGNEKRTTNSYQWSGPRAKQQAAGSDIEDDAAEADDEGTGGHGMAEAIDDEQGEGLADKPQTSSLSGSSNTLPSLALACKEIFRDASNGVISTNGTLTKDQVCRLILQRYPAFGSKPQATFRGSVSTELGRKQKKHSRSTKDGTTIYYEVPGFEGQVDTSSKPYVPYERVPWHQYVCAALYDAPDHTLSKVDLVTKFKADYSIAPGKLHKFLQQNASSAFVSKVDGNIRLASTWQTAWQTLFGTPPPFLLPSTPPASAPSPVVISPSAICPPQRPRVTWREMCTKLISNSLDGVLTARNIHFMIPLQYEYYRVHGLTNIDKAIINVTLSTYFKKADKGLLGKWVYALPDDSSSSVSSSRLTYKELCYRALQNAQEPLSHQEICQWALDTYPNMPRRRRWRNSLRDCLRKGKDIFVLAEVDNGYQKWTLQESSTPLSLSKPPRSSSSSSKPKITHVQLCKAALLAAPCHQLTAAQVCEWVSEQYEFYTLGVGSWQGSIASCLAYNNQFAKADVLKNGKIVWALASEQASVCANCSTVVLGVTPIWREALEELLLDKEGLNVLRLDVPPDWCLCCQERWKYLKRHWTEMGYFDILCDFARLKACDGRADTIIESDDLGDLLNPAKVEDDTPACAILSFLMKIFCRFLFPCRILEKSSPKVTVLGGFKKLKERGILVDDEDEDEELNGEGEGEGEDESDDEGEGENESDDEDEDQDENDVDEDKADNYKFTDEYHSDFNYSDSDYSDSDYSDSDYSDSDSDNFDSVETTETDFGFGKGYIYTDKTPYHIFVSAERTAKIEAQKAGVEDDSEYERALSSKKHIKGIEHGEVDHGHVKSHVTKEIAINDIVSKNGNGSAALVVHTSHKIGCDPGDPKVENVLVNHHKGKHAKVFSDELRNAYKKLSEPLLKQQGLWKRKDRRGTKRAYQIIHEEVVRKLPEHLREELESVIANATTNHPTGTPLKPGEEIVPDHIHELAELLGISDSLTNRLLGFLTVSVRLEPGGSYGDQISRTIQRTVDVIKRGKLKALITTIYRSEAAVLFAWLEAATPLMELEKLQASKITDDLLDALGVERNEVFWSIVEHWRAQFSQRLKELVIIKSYRRRIKALNIMLDEHLDTRMDKDGNIVGKYAKEIQEYLIQVKAVHMTPQQWRHLLWPGYRHAFENVYLSN</sequence>
<feature type="region of interest" description="Disordered" evidence="10">
    <location>
        <begin position="124"/>
        <end position="159"/>
    </location>
</feature>
<dbReference type="Pfam" id="PF00250">
    <property type="entry name" value="Forkhead"/>
    <property type="match status" value="1"/>
</dbReference>
<evidence type="ECO:0000256" key="7">
    <source>
        <dbReference type="ARBA" id="ARBA00022807"/>
    </source>
</evidence>
<keyword evidence="7" id="KW-0788">Thiol protease</keyword>
<evidence type="ECO:0000256" key="2">
    <source>
        <dbReference type="ARBA" id="ARBA00009085"/>
    </source>
</evidence>
<feature type="compositionally biased region" description="Basic residues" evidence="10">
    <location>
        <begin position="623"/>
        <end position="635"/>
    </location>
</feature>
<accession>A0ABR1JG98</accession>
<dbReference type="Gene3D" id="3.90.70.10">
    <property type="entry name" value="Cysteine proteinases"/>
    <property type="match status" value="1"/>
</dbReference>
<evidence type="ECO:0000256" key="8">
    <source>
        <dbReference type="ARBA" id="ARBA00023125"/>
    </source>
</evidence>
<dbReference type="EMBL" id="JBANRG010000014">
    <property type="protein sequence ID" value="KAK7460807.1"/>
    <property type="molecule type" value="Genomic_DNA"/>
</dbReference>
<feature type="compositionally biased region" description="Low complexity" evidence="10">
    <location>
        <begin position="150"/>
        <end position="159"/>
    </location>
</feature>
<keyword evidence="6 13" id="KW-0378">Hydrolase</keyword>
<feature type="region of interest" description="Disordered" evidence="10">
    <location>
        <begin position="828"/>
        <end position="850"/>
    </location>
</feature>
<keyword evidence="5" id="KW-0833">Ubl conjugation pathway</keyword>
<evidence type="ECO:0000256" key="3">
    <source>
        <dbReference type="ARBA" id="ARBA00012759"/>
    </source>
</evidence>
<keyword evidence="4" id="KW-0645">Protease</keyword>
<dbReference type="SMART" id="SM00339">
    <property type="entry name" value="FH"/>
    <property type="match status" value="1"/>
</dbReference>
<feature type="compositionally biased region" description="Low complexity" evidence="10">
    <location>
        <begin position="837"/>
        <end position="850"/>
    </location>
</feature>
<dbReference type="PROSITE" id="PS50039">
    <property type="entry name" value="FORK_HEAD_3"/>
    <property type="match status" value="1"/>
</dbReference>
<evidence type="ECO:0000256" key="6">
    <source>
        <dbReference type="ARBA" id="ARBA00022801"/>
    </source>
</evidence>
<dbReference type="InterPro" id="IPR038765">
    <property type="entry name" value="Papain-like_cys_pep_sf"/>
</dbReference>
<evidence type="ECO:0000256" key="10">
    <source>
        <dbReference type="SAM" id="MobiDB-lite"/>
    </source>
</evidence>
<dbReference type="InterPro" id="IPR028889">
    <property type="entry name" value="USP"/>
</dbReference>
<feature type="region of interest" description="Disordered" evidence="10">
    <location>
        <begin position="568"/>
        <end position="658"/>
    </location>
</feature>
<protein>
    <recommendedName>
        <fullName evidence="3">ubiquitinyl hydrolase 1</fullName>
        <ecNumber evidence="3">3.4.19.12</ecNumber>
    </recommendedName>
</protein>
<evidence type="ECO:0000313" key="13">
    <source>
        <dbReference type="EMBL" id="KAK7460807.1"/>
    </source>
</evidence>
<feature type="compositionally biased region" description="Acidic residues" evidence="10">
    <location>
        <begin position="34"/>
        <end position="44"/>
    </location>
</feature>
<feature type="region of interest" description="Disordered" evidence="10">
    <location>
        <begin position="1706"/>
        <end position="1731"/>
    </location>
</feature>
<evidence type="ECO:0000256" key="9">
    <source>
        <dbReference type="PROSITE-ProRule" id="PRU00089"/>
    </source>
</evidence>
<evidence type="ECO:0000259" key="12">
    <source>
        <dbReference type="PROSITE" id="PS50235"/>
    </source>
</evidence>
<comment type="catalytic activity">
    <reaction evidence="1">
        <text>Thiol-dependent hydrolysis of ester, thioester, amide, peptide and isopeptide bonds formed by the C-terminal Gly of ubiquitin (a 76-residue protein attached to proteins as an intracellular targeting signal).</text>
        <dbReference type="EC" id="3.4.19.12"/>
    </reaction>
</comment>
<keyword evidence="14" id="KW-1185">Reference proteome</keyword>
<comment type="caution">
    <text evidence="13">The sequence shown here is derived from an EMBL/GenBank/DDBJ whole genome shotgun (WGS) entry which is preliminary data.</text>
</comment>
<evidence type="ECO:0000256" key="5">
    <source>
        <dbReference type="ARBA" id="ARBA00022786"/>
    </source>
</evidence>
<dbReference type="InterPro" id="IPR018200">
    <property type="entry name" value="USP_CS"/>
</dbReference>
<comment type="subcellular location">
    <subcellularLocation>
        <location evidence="9">Nucleus</location>
    </subcellularLocation>
</comment>
<reference evidence="13 14" key="1">
    <citation type="submission" date="2024-01" db="EMBL/GenBank/DDBJ databases">
        <title>A draft genome for the cacao thread blight pathogen Marasmiellus scandens.</title>
        <authorList>
            <person name="Baruah I.K."/>
            <person name="Leung J."/>
            <person name="Bukari Y."/>
            <person name="Amoako-Attah I."/>
            <person name="Meinhardt L.W."/>
            <person name="Bailey B.A."/>
            <person name="Cohen S.P."/>
        </authorList>
    </citation>
    <scope>NUCLEOTIDE SEQUENCE [LARGE SCALE GENOMIC DNA]</scope>
    <source>
        <strain evidence="13 14">GH-19</strain>
    </source>
</reference>